<organism evidence="2 3">
    <name type="scientific">Alteraurantiacibacter buctensis</name>
    <dbReference type="NCBI Taxonomy" id="1503981"/>
    <lineage>
        <taxon>Bacteria</taxon>
        <taxon>Pseudomonadati</taxon>
        <taxon>Pseudomonadota</taxon>
        <taxon>Alphaproteobacteria</taxon>
        <taxon>Sphingomonadales</taxon>
        <taxon>Erythrobacteraceae</taxon>
        <taxon>Alteraurantiacibacter</taxon>
    </lineage>
</organism>
<gene>
    <name evidence="2" type="ORF">GRI99_17910</name>
</gene>
<feature type="transmembrane region" description="Helical" evidence="1">
    <location>
        <begin position="49"/>
        <end position="66"/>
    </location>
</feature>
<name>A0A844Z2Q8_9SPHN</name>
<dbReference type="AlphaFoldDB" id="A0A844Z2Q8"/>
<accession>A0A844Z2Q8</accession>
<dbReference type="EMBL" id="WTYV01000010">
    <property type="protein sequence ID" value="MXO73496.1"/>
    <property type="molecule type" value="Genomic_DNA"/>
</dbReference>
<proteinExistence type="predicted"/>
<dbReference type="RefSeq" id="WP_160773421.1">
    <property type="nucleotide sequence ID" value="NZ_WTYV01000010.1"/>
</dbReference>
<protein>
    <submittedName>
        <fullName evidence="2">Uncharacterized protein</fullName>
    </submittedName>
</protein>
<evidence type="ECO:0000313" key="3">
    <source>
        <dbReference type="Proteomes" id="UP000466966"/>
    </source>
</evidence>
<evidence type="ECO:0000313" key="2">
    <source>
        <dbReference type="EMBL" id="MXO73496.1"/>
    </source>
</evidence>
<sequence>MTMQIKPDFDSSFAALAMAAETAPSEGFLYGIWQRAGQLQERANRRQRLALFCGLFVIGLGAGFGTNGTGVVANPASLQISSADRLSPSALLHVAP</sequence>
<keyword evidence="1" id="KW-1133">Transmembrane helix</keyword>
<dbReference type="Proteomes" id="UP000466966">
    <property type="component" value="Unassembled WGS sequence"/>
</dbReference>
<dbReference type="OrthoDB" id="7509627at2"/>
<evidence type="ECO:0000256" key="1">
    <source>
        <dbReference type="SAM" id="Phobius"/>
    </source>
</evidence>
<reference evidence="2 3" key="1">
    <citation type="submission" date="2019-12" db="EMBL/GenBank/DDBJ databases">
        <title>Genomic-based taxomic classification of the family Erythrobacteraceae.</title>
        <authorList>
            <person name="Xu L."/>
        </authorList>
    </citation>
    <scope>NUCLEOTIDE SEQUENCE [LARGE SCALE GENOMIC DNA]</scope>
    <source>
        <strain evidence="2 3">M0322</strain>
    </source>
</reference>
<keyword evidence="1" id="KW-0472">Membrane</keyword>
<keyword evidence="1" id="KW-0812">Transmembrane</keyword>
<keyword evidence="3" id="KW-1185">Reference proteome</keyword>
<comment type="caution">
    <text evidence="2">The sequence shown here is derived from an EMBL/GenBank/DDBJ whole genome shotgun (WGS) entry which is preliminary data.</text>
</comment>